<evidence type="ECO:0000313" key="3">
    <source>
        <dbReference type="EMBL" id="QDT73962.1"/>
    </source>
</evidence>
<dbReference type="PROSITE" id="PS00018">
    <property type="entry name" value="EF_HAND_1"/>
    <property type="match status" value="1"/>
</dbReference>
<keyword evidence="4" id="KW-1185">Reference proteome</keyword>
<evidence type="ECO:0000313" key="4">
    <source>
        <dbReference type="Proteomes" id="UP000317909"/>
    </source>
</evidence>
<dbReference type="OrthoDB" id="254354at2"/>
<dbReference type="InterPro" id="IPR018247">
    <property type="entry name" value="EF_Hand_1_Ca_BS"/>
</dbReference>
<dbReference type="InterPro" id="IPR036439">
    <property type="entry name" value="Dockerin_dom_sf"/>
</dbReference>
<dbReference type="SUPFAM" id="SSF51445">
    <property type="entry name" value="(Trans)glycosidases"/>
    <property type="match status" value="1"/>
</dbReference>
<evidence type="ECO:0000256" key="1">
    <source>
        <dbReference type="SAM" id="MobiDB-lite"/>
    </source>
</evidence>
<dbReference type="Gene3D" id="3.20.20.80">
    <property type="entry name" value="Glycosidases"/>
    <property type="match status" value="1"/>
</dbReference>
<dbReference type="KEGG" id="llh:I41_31540"/>
<reference evidence="3 4" key="1">
    <citation type="submission" date="2019-02" db="EMBL/GenBank/DDBJ databases">
        <title>Deep-cultivation of Planctomycetes and their phenomic and genomic characterization uncovers novel biology.</title>
        <authorList>
            <person name="Wiegand S."/>
            <person name="Jogler M."/>
            <person name="Boedeker C."/>
            <person name="Pinto D."/>
            <person name="Vollmers J."/>
            <person name="Rivas-Marin E."/>
            <person name="Kohn T."/>
            <person name="Peeters S.H."/>
            <person name="Heuer A."/>
            <person name="Rast P."/>
            <person name="Oberbeckmann S."/>
            <person name="Bunk B."/>
            <person name="Jeske O."/>
            <person name="Meyerdierks A."/>
            <person name="Storesund J.E."/>
            <person name="Kallscheuer N."/>
            <person name="Luecker S."/>
            <person name="Lage O.M."/>
            <person name="Pohl T."/>
            <person name="Merkel B.J."/>
            <person name="Hornburger P."/>
            <person name="Mueller R.-W."/>
            <person name="Bruemmer F."/>
            <person name="Labrenz M."/>
            <person name="Spormann A.M."/>
            <person name="Op den Camp H."/>
            <person name="Overmann J."/>
            <person name="Amann R."/>
            <person name="Jetten M.S.M."/>
            <person name="Mascher T."/>
            <person name="Medema M.H."/>
            <person name="Devos D.P."/>
            <person name="Kaster A.-K."/>
            <person name="Ovreas L."/>
            <person name="Rohde M."/>
            <person name="Galperin M.Y."/>
            <person name="Jogler C."/>
        </authorList>
    </citation>
    <scope>NUCLEOTIDE SEQUENCE [LARGE SCALE GENOMIC DNA]</scope>
    <source>
        <strain evidence="3 4">I41</strain>
    </source>
</reference>
<organism evidence="3 4">
    <name type="scientific">Lacipirellula limnantheis</name>
    <dbReference type="NCBI Taxonomy" id="2528024"/>
    <lineage>
        <taxon>Bacteria</taxon>
        <taxon>Pseudomonadati</taxon>
        <taxon>Planctomycetota</taxon>
        <taxon>Planctomycetia</taxon>
        <taxon>Pirellulales</taxon>
        <taxon>Lacipirellulaceae</taxon>
        <taxon>Lacipirellula</taxon>
    </lineage>
</organism>
<dbReference type="Gene3D" id="1.10.1330.10">
    <property type="entry name" value="Dockerin domain"/>
    <property type="match status" value="1"/>
</dbReference>
<keyword evidence="2" id="KW-0732">Signal</keyword>
<dbReference type="Proteomes" id="UP000317909">
    <property type="component" value="Chromosome"/>
</dbReference>
<proteinExistence type="predicted"/>
<feature type="signal peptide" evidence="2">
    <location>
        <begin position="1"/>
        <end position="27"/>
    </location>
</feature>
<name>A0A517U015_9BACT</name>
<accession>A0A517U015</accession>
<dbReference type="AlphaFoldDB" id="A0A517U015"/>
<dbReference type="InterPro" id="IPR017853">
    <property type="entry name" value="GH"/>
</dbReference>
<dbReference type="GO" id="GO:0000272">
    <property type="term" value="P:polysaccharide catabolic process"/>
    <property type="evidence" value="ECO:0007669"/>
    <property type="project" value="InterPro"/>
</dbReference>
<feature type="compositionally biased region" description="Low complexity" evidence="1">
    <location>
        <begin position="467"/>
        <end position="476"/>
    </location>
</feature>
<dbReference type="RefSeq" id="WP_145433717.1">
    <property type="nucleotide sequence ID" value="NZ_CP036339.1"/>
</dbReference>
<sequence precursor="true">MPHSPLPAASQSLAVAALALVPLFNFAATVRADQPAGIYSLGPGVDNPLTPPDDRLSGIRDYDFVSGFTLRLRWSDIEPASGVYDFDVIDAAIERLVPLDQGLSVEIFMTQEPQYVRDNASATYVDHRGGVNPVPWDPFAQQRQAALYAALGNHVVQTAGAPHALRDDPTLRSIEAAPAGLNFGVRDLNDGIRNHPDYTQQRYIDAIVSGVDATATAFPDDQNFIAFFAFNDGQPGTPVDEQIIQRLAPLYNGAGQTDLAFFIENLSDDGPVPQPNGMGAGNNLLDWTNLGGATMMQALDSWLVHRPDRDDQLDSLTPAAGIELANVAYGTRFFELYVADLDGAADGALDAAGRPIIDDLRYWNDRLAAPVHDADFNGSGAVDAADLTHWRAGFGELEAAAAQGDANIDQQVDGTDFLIWQRQLAANAAGQPLTIPEPPSCLLVAALLLVPLTRQRQSSAPGGGAQRSSCRCAASA</sequence>
<protein>
    <submittedName>
        <fullName evidence="3">Uncharacterized protein</fullName>
    </submittedName>
</protein>
<dbReference type="EMBL" id="CP036339">
    <property type="protein sequence ID" value="QDT73962.1"/>
    <property type="molecule type" value="Genomic_DNA"/>
</dbReference>
<gene>
    <name evidence="3" type="ORF">I41_31540</name>
</gene>
<feature type="region of interest" description="Disordered" evidence="1">
    <location>
        <begin position="457"/>
        <end position="476"/>
    </location>
</feature>
<evidence type="ECO:0000256" key="2">
    <source>
        <dbReference type="SAM" id="SignalP"/>
    </source>
</evidence>
<feature type="chain" id="PRO_5022012807" evidence="2">
    <location>
        <begin position="28"/>
        <end position="476"/>
    </location>
</feature>